<feature type="region of interest" description="Disordered" evidence="1">
    <location>
        <begin position="189"/>
        <end position="209"/>
    </location>
</feature>
<protein>
    <submittedName>
        <fullName evidence="2">Uncharacterized protein</fullName>
    </submittedName>
</protein>
<dbReference type="GO" id="GO:0007274">
    <property type="term" value="P:neuromuscular synaptic transmission"/>
    <property type="evidence" value="ECO:0007669"/>
    <property type="project" value="TreeGrafter"/>
</dbReference>
<proteinExistence type="predicted"/>
<dbReference type="PANTHER" id="PTHR14234:SF18">
    <property type="entry name" value="RIMS-BINDING PROTEIN 2"/>
    <property type="match status" value="1"/>
</dbReference>
<evidence type="ECO:0000256" key="1">
    <source>
        <dbReference type="SAM" id="MobiDB-lite"/>
    </source>
</evidence>
<sequence>MCSETRNCKKQKCCRRAGCGPELGHVPLPAGTNPHLSPLGAFAYQGAQLVCCKPEVRALAEGTVVVSGLLSSAQPAHGGLSRTAAPGSAFSEMQVETSTPVPGDPHFLGIPGSGPGPLQAGGWVRNFRRGQTPRVTQQFVPLTKGNASECAHLLRAAWRSALISRKAEAQVLWGGKGLAEKRSTFLERSSGQYANSDEEDGYESPDVKRRGASVDEFLKGSELGKPPPGVLSCQEPKESLPAPIQISSWEARSGPLSAIAARRGLGDYDCLTSEPHCCHGDEYHTESSRGSDLSDIMEEDEEELYSEMQLEDGGRRRPSGTSHNALKSPNPVPLPGHEAGARGTWPCKQSPQICMGFAHC</sequence>
<organism evidence="2 3">
    <name type="scientific">Eschrichtius robustus</name>
    <name type="common">California gray whale</name>
    <name type="synonym">Eschrichtius gibbosus</name>
    <dbReference type="NCBI Taxonomy" id="9764"/>
    <lineage>
        <taxon>Eukaryota</taxon>
        <taxon>Metazoa</taxon>
        <taxon>Chordata</taxon>
        <taxon>Craniata</taxon>
        <taxon>Vertebrata</taxon>
        <taxon>Euteleostomi</taxon>
        <taxon>Mammalia</taxon>
        <taxon>Eutheria</taxon>
        <taxon>Laurasiatheria</taxon>
        <taxon>Artiodactyla</taxon>
        <taxon>Whippomorpha</taxon>
        <taxon>Cetacea</taxon>
        <taxon>Mysticeti</taxon>
        <taxon>Eschrichtiidae</taxon>
        <taxon>Eschrichtius</taxon>
    </lineage>
</organism>
<dbReference type="AlphaFoldDB" id="A0AB34GIZ9"/>
<accession>A0AB34GIZ9</accession>
<feature type="region of interest" description="Disordered" evidence="1">
    <location>
        <begin position="299"/>
        <end position="343"/>
    </location>
</feature>
<comment type="caution">
    <text evidence="2">The sequence shown here is derived from an EMBL/GenBank/DDBJ whole genome shotgun (WGS) entry which is preliminary data.</text>
</comment>
<dbReference type="PANTHER" id="PTHR14234">
    <property type="entry name" value="RIM BINDING PROTEIN-RELATED"/>
    <property type="match status" value="1"/>
</dbReference>
<keyword evidence="3" id="KW-1185">Reference proteome</keyword>
<evidence type="ECO:0000313" key="3">
    <source>
        <dbReference type="Proteomes" id="UP001159641"/>
    </source>
</evidence>
<reference evidence="2 3" key="1">
    <citation type="submission" date="2022-11" db="EMBL/GenBank/DDBJ databases">
        <title>Whole genome sequence of Eschrichtius robustus ER-17-0199.</title>
        <authorList>
            <person name="Bruniche-Olsen A."/>
            <person name="Black A.N."/>
            <person name="Fields C.J."/>
            <person name="Walden K."/>
            <person name="Dewoody J.A."/>
        </authorList>
    </citation>
    <scope>NUCLEOTIDE SEQUENCE [LARGE SCALE GENOMIC DNA]</scope>
    <source>
        <strain evidence="2">ER-17-0199</strain>
        <tissue evidence="2">Blubber</tissue>
    </source>
</reference>
<name>A0AB34GIZ9_ESCRO</name>
<dbReference type="EMBL" id="JAIQCJ010002228">
    <property type="protein sequence ID" value="KAJ8779232.1"/>
    <property type="molecule type" value="Genomic_DNA"/>
</dbReference>
<dbReference type="Proteomes" id="UP001159641">
    <property type="component" value="Unassembled WGS sequence"/>
</dbReference>
<gene>
    <name evidence="2" type="ORF">J1605_012694</name>
</gene>
<dbReference type="InterPro" id="IPR040325">
    <property type="entry name" value="RIMBP1/2/3"/>
</dbReference>
<evidence type="ECO:0000313" key="2">
    <source>
        <dbReference type="EMBL" id="KAJ8779232.1"/>
    </source>
</evidence>
<dbReference type="GO" id="GO:0045202">
    <property type="term" value="C:synapse"/>
    <property type="evidence" value="ECO:0007669"/>
    <property type="project" value="GOC"/>
</dbReference>